<protein>
    <recommendedName>
        <fullName evidence="3">Swt1-like HEPN domain-containing protein</fullName>
    </recommendedName>
</protein>
<sequence>MDDKIYSFIMRGELTKVALDQSGTVSKHHYSEIIQKQISDSLSLDLLDDEFVAKAKQMATVYAAIAAFENMVRDFVVKILIENKGENWWEDGVSQAIRKKAESRKLEEDKIKWHTQRGDSLINYTEFGDLASIMLQNINLFEDHVISIEWAKQIFNTLERSRNVIMHSGELGTRDIERIGTNISVNATA</sequence>
<dbReference type="AlphaFoldDB" id="A0A857DHJ8"/>
<gene>
    <name evidence="1" type="ORF">GQ588_09080</name>
</gene>
<proteinExistence type="predicted"/>
<evidence type="ECO:0008006" key="3">
    <source>
        <dbReference type="Google" id="ProtNLM"/>
    </source>
</evidence>
<dbReference type="EMBL" id="CP046996">
    <property type="protein sequence ID" value="QHA00774.1"/>
    <property type="molecule type" value="Genomic_DNA"/>
</dbReference>
<organism evidence="1 2">
    <name type="scientific">Dehalobacter restrictus</name>
    <dbReference type="NCBI Taxonomy" id="55583"/>
    <lineage>
        <taxon>Bacteria</taxon>
        <taxon>Bacillati</taxon>
        <taxon>Bacillota</taxon>
        <taxon>Clostridia</taxon>
        <taxon>Eubacteriales</taxon>
        <taxon>Desulfitobacteriaceae</taxon>
        <taxon>Dehalobacter</taxon>
    </lineage>
</organism>
<dbReference type="Proteomes" id="UP000430508">
    <property type="component" value="Chromosome"/>
</dbReference>
<reference evidence="1 2" key="1">
    <citation type="submission" date="2019-12" db="EMBL/GenBank/DDBJ databases">
        <title>Sequence classification of anaerobic respiratory reductive dehalogenases: First we see many, then we see few.</title>
        <authorList>
            <person name="Molenda O."/>
            <person name="Puentes Jacome L.A."/>
            <person name="Cao X."/>
            <person name="Nesbo C.L."/>
            <person name="Tang S."/>
            <person name="Morson N."/>
            <person name="Patron J."/>
            <person name="Lomheim L."/>
            <person name="Wishart D.S."/>
            <person name="Edwards E.A."/>
        </authorList>
    </citation>
    <scope>NUCLEOTIDE SEQUENCE [LARGE SCALE GENOMIC DNA]</scope>
    <source>
        <strain evidence="1 2">12DCA</strain>
    </source>
</reference>
<dbReference type="RefSeq" id="WP_158208252.1">
    <property type="nucleotide sequence ID" value="NZ_CP046996.1"/>
</dbReference>
<evidence type="ECO:0000313" key="1">
    <source>
        <dbReference type="EMBL" id="QHA00774.1"/>
    </source>
</evidence>
<evidence type="ECO:0000313" key="2">
    <source>
        <dbReference type="Proteomes" id="UP000430508"/>
    </source>
</evidence>
<accession>A0A857DHJ8</accession>
<name>A0A857DHJ8_9FIRM</name>